<evidence type="ECO:0000256" key="2">
    <source>
        <dbReference type="ARBA" id="ARBA00009477"/>
    </source>
</evidence>
<sequence>MTVISPDPQPMSGNIGDHRGYARLGFAAIALVFGGFGFWAVFAPLDRAAVAQGQVAVESNNKPVQHLEGGIVREILVHDSQQVKEGDVLFRLQPTTAQANLDLLRKQIDADLAREARLVAEKTQAIQISFPADLLTRRDIKETDQAIRDQERVFQENREKLNGDLGILGSQIAQKQADIDGRQRQRESLASQMASYKAEMTSVYPLVEKGYYARNRYLELQRNEQHVEGDLAIAESDIARLSKGVEEARLQMQQTRYKYDQDVSNELNEVRGKLSDAREKVLIAQDVLTRVDVRAPRSGTVFGMKVHGIGEVVKPGDTLAEIVPLGEGLMITAKVSPNDIESVEIGQSAEVRFPNFSTRQTSVIIGKVVSLSPDAMVDPAGGSQQQQPYFTAKVVIDYSVVPDEIAKKIQPGMQAELLISTGERTALAYFIGPLKSSFAKAFREK</sequence>
<dbReference type="Gene3D" id="2.40.30.170">
    <property type="match status" value="1"/>
</dbReference>
<accession>A0A7S9D2Z0</accession>
<keyword evidence="4 9" id="KW-1003">Cell membrane</keyword>
<comment type="subcellular location">
    <subcellularLocation>
        <location evidence="1 9">Cell inner membrane</location>
        <topology evidence="1 9">Single-pass membrane protein</topology>
    </subcellularLocation>
</comment>
<dbReference type="AlphaFoldDB" id="A0A7S9D2Z0"/>
<dbReference type="PANTHER" id="PTHR30386">
    <property type="entry name" value="MEMBRANE FUSION SUBUNIT OF EMRAB-TOLC MULTIDRUG EFFLUX PUMP"/>
    <property type="match status" value="1"/>
</dbReference>
<organism evidence="12 13">
    <name type="scientific">Bradyrhizobium commune</name>
    <dbReference type="NCBI Taxonomy" id="83627"/>
    <lineage>
        <taxon>Bacteria</taxon>
        <taxon>Pseudomonadati</taxon>
        <taxon>Pseudomonadota</taxon>
        <taxon>Alphaproteobacteria</taxon>
        <taxon>Hyphomicrobiales</taxon>
        <taxon>Nitrobacteraceae</taxon>
        <taxon>Bradyrhizobium</taxon>
    </lineage>
</organism>
<name>A0A7S9D2Z0_9BRAD</name>
<dbReference type="EMBL" id="CP061379">
    <property type="protein sequence ID" value="QPF90217.1"/>
    <property type="molecule type" value="Genomic_DNA"/>
</dbReference>
<dbReference type="InterPro" id="IPR010129">
    <property type="entry name" value="T1SS_HlyD"/>
</dbReference>
<evidence type="ECO:0000256" key="9">
    <source>
        <dbReference type="RuleBase" id="RU365093"/>
    </source>
</evidence>
<evidence type="ECO:0000256" key="3">
    <source>
        <dbReference type="ARBA" id="ARBA00022448"/>
    </source>
</evidence>
<keyword evidence="3 9" id="KW-0813">Transport</keyword>
<reference evidence="12 13" key="1">
    <citation type="submission" date="2020-09" db="EMBL/GenBank/DDBJ databases">
        <title>Complete genomes of bradyrhizobia occurring on native shrubby legumes in Australia.</title>
        <authorList>
            <person name="Lafay B."/>
        </authorList>
    </citation>
    <scope>NUCLEOTIDE SEQUENCE [LARGE SCALE GENOMIC DNA]</scope>
    <source>
        <strain evidence="12 13">BDV5040</strain>
    </source>
</reference>
<evidence type="ECO:0000256" key="1">
    <source>
        <dbReference type="ARBA" id="ARBA00004377"/>
    </source>
</evidence>
<evidence type="ECO:0000256" key="6">
    <source>
        <dbReference type="ARBA" id="ARBA00022692"/>
    </source>
</evidence>
<dbReference type="Gene3D" id="2.40.50.100">
    <property type="match status" value="1"/>
</dbReference>
<dbReference type="InterPro" id="IPR050739">
    <property type="entry name" value="MFP"/>
</dbReference>
<proteinExistence type="inferred from homology"/>
<dbReference type="KEGG" id="bcou:IC761_27455"/>
<evidence type="ECO:0000256" key="7">
    <source>
        <dbReference type="ARBA" id="ARBA00022989"/>
    </source>
</evidence>
<dbReference type="PRINTS" id="PR01490">
    <property type="entry name" value="RTXTOXIND"/>
</dbReference>
<dbReference type="Pfam" id="PF26002">
    <property type="entry name" value="Beta-barrel_AprE"/>
    <property type="match status" value="1"/>
</dbReference>
<feature type="transmembrane region" description="Helical" evidence="9">
    <location>
        <begin position="21"/>
        <end position="42"/>
    </location>
</feature>
<keyword evidence="7 9" id="KW-1133">Transmembrane helix</keyword>
<evidence type="ECO:0000256" key="5">
    <source>
        <dbReference type="ARBA" id="ARBA00022519"/>
    </source>
</evidence>
<dbReference type="PANTHER" id="PTHR30386:SF17">
    <property type="entry name" value="ALKALINE PROTEASE SECRETION PROTEIN APRE"/>
    <property type="match status" value="1"/>
</dbReference>
<dbReference type="RefSeq" id="WP_195799809.1">
    <property type="nucleotide sequence ID" value="NZ_CP061379.1"/>
</dbReference>
<dbReference type="GO" id="GO:0005886">
    <property type="term" value="C:plasma membrane"/>
    <property type="evidence" value="ECO:0007669"/>
    <property type="project" value="UniProtKB-SubCell"/>
</dbReference>
<protein>
    <recommendedName>
        <fullName evidence="9">Membrane fusion protein (MFP) family protein</fullName>
    </recommendedName>
</protein>
<evidence type="ECO:0000256" key="4">
    <source>
        <dbReference type="ARBA" id="ARBA00022475"/>
    </source>
</evidence>
<keyword evidence="6 9" id="KW-0812">Transmembrane</keyword>
<feature type="domain" description="AprE-like long alpha-helical hairpin" evidence="10">
    <location>
        <begin position="97"/>
        <end position="287"/>
    </location>
</feature>
<keyword evidence="5 9" id="KW-0997">Cell inner membrane</keyword>
<comment type="similarity">
    <text evidence="2 9">Belongs to the membrane fusion protein (MFP) (TC 8.A.1) family.</text>
</comment>
<evidence type="ECO:0000259" key="10">
    <source>
        <dbReference type="Pfam" id="PF25994"/>
    </source>
</evidence>
<feature type="domain" description="AprE-like beta-barrel" evidence="11">
    <location>
        <begin position="329"/>
        <end position="422"/>
    </location>
</feature>
<evidence type="ECO:0000259" key="11">
    <source>
        <dbReference type="Pfam" id="PF26002"/>
    </source>
</evidence>
<dbReference type="GO" id="GO:0015031">
    <property type="term" value="P:protein transport"/>
    <property type="evidence" value="ECO:0007669"/>
    <property type="project" value="InterPro"/>
</dbReference>
<evidence type="ECO:0000256" key="8">
    <source>
        <dbReference type="ARBA" id="ARBA00023136"/>
    </source>
</evidence>
<dbReference type="Pfam" id="PF25994">
    <property type="entry name" value="HH_AprE"/>
    <property type="match status" value="1"/>
</dbReference>
<evidence type="ECO:0000313" key="12">
    <source>
        <dbReference type="EMBL" id="QPF90217.1"/>
    </source>
</evidence>
<dbReference type="NCBIfam" id="TIGR01843">
    <property type="entry name" value="type_I_hlyD"/>
    <property type="match status" value="1"/>
</dbReference>
<dbReference type="Proteomes" id="UP000594621">
    <property type="component" value="Chromosome"/>
</dbReference>
<dbReference type="InterPro" id="IPR058781">
    <property type="entry name" value="HH_AprE-like"/>
</dbReference>
<gene>
    <name evidence="12" type="ORF">IC761_27455</name>
</gene>
<dbReference type="InterPro" id="IPR058982">
    <property type="entry name" value="Beta-barrel_AprE"/>
</dbReference>
<dbReference type="SUPFAM" id="SSF111369">
    <property type="entry name" value="HlyD-like secretion proteins"/>
    <property type="match status" value="1"/>
</dbReference>
<evidence type="ECO:0000313" key="13">
    <source>
        <dbReference type="Proteomes" id="UP000594621"/>
    </source>
</evidence>
<keyword evidence="8 9" id="KW-0472">Membrane</keyword>
<keyword evidence="13" id="KW-1185">Reference proteome</keyword>